<dbReference type="Pfam" id="PF01529">
    <property type="entry name" value="DHHC"/>
    <property type="match status" value="1"/>
</dbReference>
<feature type="region of interest" description="Disordered" evidence="12">
    <location>
        <begin position="643"/>
        <end position="672"/>
    </location>
</feature>
<dbReference type="Proteomes" id="UP000800200">
    <property type="component" value="Unassembled WGS sequence"/>
</dbReference>
<keyword evidence="6" id="KW-0564">Palmitate</keyword>
<keyword evidence="4 11" id="KW-1133">Transmembrane helix</keyword>
<dbReference type="PANTHER" id="PTHR22883">
    <property type="entry name" value="ZINC FINGER DHHC DOMAIN CONTAINING PROTEIN"/>
    <property type="match status" value="1"/>
</dbReference>
<dbReference type="InterPro" id="IPR001594">
    <property type="entry name" value="Palmitoyltrfase_DHHC"/>
</dbReference>
<keyword evidence="8 11" id="KW-0012">Acyltransferase</keyword>
<feature type="compositionally biased region" description="Polar residues" evidence="12">
    <location>
        <begin position="39"/>
        <end position="59"/>
    </location>
</feature>
<evidence type="ECO:0000313" key="14">
    <source>
        <dbReference type="EMBL" id="KAF2192490.1"/>
    </source>
</evidence>
<feature type="transmembrane region" description="Helical" evidence="11">
    <location>
        <begin position="346"/>
        <end position="370"/>
    </location>
</feature>
<evidence type="ECO:0000259" key="13">
    <source>
        <dbReference type="Pfam" id="PF01529"/>
    </source>
</evidence>
<feature type="compositionally biased region" description="Polar residues" evidence="12">
    <location>
        <begin position="1"/>
        <end position="20"/>
    </location>
</feature>
<feature type="region of interest" description="Disordered" evidence="12">
    <location>
        <begin position="1"/>
        <end position="126"/>
    </location>
</feature>
<feature type="compositionally biased region" description="Polar residues" evidence="12">
    <location>
        <begin position="75"/>
        <end position="89"/>
    </location>
</feature>
<evidence type="ECO:0000256" key="11">
    <source>
        <dbReference type="RuleBase" id="RU079119"/>
    </source>
</evidence>
<protein>
    <recommendedName>
        <fullName evidence="11">Palmitoyltransferase</fullName>
        <ecNumber evidence="11">2.3.1.225</ecNumber>
    </recommendedName>
</protein>
<feature type="domain" description="Palmitoyltransferase DHHC" evidence="13">
    <location>
        <begin position="446"/>
        <end position="572"/>
    </location>
</feature>
<dbReference type="AlphaFoldDB" id="A0A6A6EQX3"/>
<gene>
    <name evidence="14" type="ORF">K469DRAFT_620824</name>
</gene>
<organism evidence="14 15">
    <name type="scientific">Zopfia rhizophila CBS 207.26</name>
    <dbReference type="NCBI Taxonomy" id="1314779"/>
    <lineage>
        <taxon>Eukaryota</taxon>
        <taxon>Fungi</taxon>
        <taxon>Dikarya</taxon>
        <taxon>Ascomycota</taxon>
        <taxon>Pezizomycotina</taxon>
        <taxon>Dothideomycetes</taxon>
        <taxon>Dothideomycetes incertae sedis</taxon>
        <taxon>Zopfiaceae</taxon>
        <taxon>Zopfia</taxon>
    </lineage>
</organism>
<evidence type="ECO:0000256" key="5">
    <source>
        <dbReference type="ARBA" id="ARBA00023136"/>
    </source>
</evidence>
<dbReference type="InterPro" id="IPR039859">
    <property type="entry name" value="PFA4/ZDH16/20/ERF2-like"/>
</dbReference>
<feature type="transmembrane region" description="Helical" evidence="11">
    <location>
        <begin position="376"/>
        <end position="395"/>
    </location>
</feature>
<proteinExistence type="inferred from homology"/>
<evidence type="ECO:0000256" key="8">
    <source>
        <dbReference type="ARBA" id="ARBA00023315"/>
    </source>
</evidence>
<feature type="transmembrane region" description="Helical" evidence="11">
    <location>
        <begin position="536"/>
        <end position="558"/>
    </location>
</feature>
<feature type="compositionally biased region" description="Low complexity" evidence="12">
    <location>
        <begin position="217"/>
        <end position="228"/>
    </location>
</feature>
<dbReference type="EMBL" id="ML994615">
    <property type="protein sequence ID" value="KAF2192490.1"/>
    <property type="molecule type" value="Genomic_DNA"/>
</dbReference>
<comment type="subcellular location">
    <subcellularLocation>
        <location evidence="1">Endomembrane system</location>
        <topology evidence="1">Multi-pass membrane protein</topology>
    </subcellularLocation>
</comment>
<comment type="domain">
    <text evidence="11">The DHHC domain is required for palmitoyltransferase activity.</text>
</comment>
<dbReference type="OrthoDB" id="9909019at2759"/>
<evidence type="ECO:0000256" key="6">
    <source>
        <dbReference type="ARBA" id="ARBA00023139"/>
    </source>
</evidence>
<feature type="compositionally biased region" description="Polar residues" evidence="12">
    <location>
        <begin position="644"/>
        <end position="657"/>
    </location>
</feature>
<feature type="transmembrane region" description="Helical" evidence="11">
    <location>
        <begin position="491"/>
        <end position="516"/>
    </location>
</feature>
<dbReference type="PANTHER" id="PTHR22883:SF43">
    <property type="entry name" value="PALMITOYLTRANSFERASE APP"/>
    <property type="match status" value="1"/>
</dbReference>
<dbReference type="GO" id="GO:0005794">
    <property type="term" value="C:Golgi apparatus"/>
    <property type="evidence" value="ECO:0007669"/>
    <property type="project" value="TreeGrafter"/>
</dbReference>
<keyword evidence="3 11" id="KW-0812">Transmembrane</keyword>
<feature type="compositionally biased region" description="Basic and acidic residues" evidence="12">
    <location>
        <begin position="662"/>
        <end position="672"/>
    </location>
</feature>
<evidence type="ECO:0000256" key="12">
    <source>
        <dbReference type="SAM" id="MobiDB-lite"/>
    </source>
</evidence>
<accession>A0A6A6EQX3</accession>
<evidence type="ECO:0000256" key="4">
    <source>
        <dbReference type="ARBA" id="ARBA00022989"/>
    </source>
</evidence>
<keyword evidence="2 11" id="KW-0808">Transferase</keyword>
<evidence type="ECO:0000313" key="15">
    <source>
        <dbReference type="Proteomes" id="UP000800200"/>
    </source>
</evidence>
<evidence type="ECO:0000256" key="3">
    <source>
        <dbReference type="ARBA" id="ARBA00022692"/>
    </source>
</evidence>
<keyword evidence="15" id="KW-1185">Reference proteome</keyword>
<feature type="compositionally biased region" description="Polar residues" evidence="12">
    <location>
        <begin position="171"/>
        <end position="185"/>
    </location>
</feature>
<evidence type="ECO:0000256" key="2">
    <source>
        <dbReference type="ARBA" id="ARBA00022679"/>
    </source>
</evidence>
<name>A0A6A6EQX3_9PEZI</name>
<sequence length="672" mass="74047">MTTPMSDQPADTNAFSNPPTVAQDGHATAEPTTDDVEHTQNGAQQPNSQNRISTGSRNLGMSGPVGDPALPPSRPSSIATAQSGNQRRWSQAPPSRRGGGIQSGIGTASVAGSMGGQSRPTTSASRTHVPLAAHGFFRPMSSQRLQQQRNQRPTSLLGQGSLYSEGASEFASNPYRQSSGSNKTVRGTVPLGLHHDLDQPPPSRGTDITDRDMPDRTTANTTPTGAETVRSRGESITPLQRPTRPTHLDLSKTLKNDSGKLPTPGKSPRSFKSSFILPSRDGRSSQMRPQQGHEKLASAESSPRLARKEATKEAVKTELGKNYEYFSGSTVFCWGGRLQNTRDKPVNITIGLMILVPAGLFFGFSAPWLWLHISPAIPIVFGYMFLICISSFLHASASDPGILPRNLHPFPPPNPNDDPLNLGPPTTEWTMVVSATSRNAAMEVPTKYCKSCNIWRPPRAHHCRTCDNCIETQDHHCVWLNNCIGRRNYRYFFTFVCSCTLSGLFLFGASLAHLLVWRRQNNASFGEAIDKWRVPFAMLIYGVIIVPYPLSLAGYHLFLMGRAETTREYLNSHKFLKKDRHRPFTQGSVWKNWLVVLLRPRPPTYLHFKKKYEEGDQRFGPRRGKRSAPLTAELQGGGVEMQDVRTTQGFQGPSTRTGVKRTPREDAILGAT</sequence>
<keyword evidence="5 11" id="KW-0472">Membrane</keyword>
<dbReference type="PROSITE" id="PS50216">
    <property type="entry name" value="DHHC"/>
    <property type="match status" value="1"/>
</dbReference>
<feature type="region of interest" description="Disordered" evidence="12">
    <location>
        <begin position="171"/>
        <end position="309"/>
    </location>
</feature>
<feature type="compositionally biased region" description="Basic and acidic residues" evidence="12">
    <location>
        <begin position="246"/>
        <end position="258"/>
    </location>
</feature>
<evidence type="ECO:0000256" key="9">
    <source>
        <dbReference type="ARBA" id="ARBA00023463"/>
    </source>
</evidence>
<dbReference type="GO" id="GO:0019706">
    <property type="term" value="F:protein-cysteine S-palmitoyltransferase activity"/>
    <property type="evidence" value="ECO:0007669"/>
    <property type="project" value="UniProtKB-EC"/>
</dbReference>
<dbReference type="EC" id="2.3.1.225" evidence="11"/>
<evidence type="ECO:0000256" key="7">
    <source>
        <dbReference type="ARBA" id="ARBA00023288"/>
    </source>
</evidence>
<evidence type="ECO:0000256" key="1">
    <source>
        <dbReference type="ARBA" id="ARBA00004127"/>
    </source>
</evidence>
<dbReference type="GO" id="GO:0006612">
    <property type="term" value="P:protein targeting to membrane"/>
    <property type="evidence" value="ECO:0007669"/>
    <property type="project" value="TreeGrafter"/>
</dbReference>
<comment type="similarity">
    <text evidence="9">Belongs to the DHHC palmitoyltransferase family. ERF2/ZDHHC9 subfamily.</text>
</comment>
<keyword evidence="7" id="KW-0449">Lipoprotein</keyword>
<comment type="catalytic activity">
    <reaction evidence="10 11">
        <text>L-cysteinyl-[protein] + hexadecanoyl-CoA = S-hexadecanoyl-L-cysteinyl-[protein] + CoA</text>
        <dbReference type="Rhea" id="RHEA:36683"/>
        <dbReference type="Rhea" id="RHEA-COMP:10131"/>
        <dbReference type="Rhea" id="RHEA-COMP:11032"/>
        <dbReference type="ChEBI" id="CHEBI:29950"/>
        <dbReference type="ChEBI" id="CHEBI:57287"/>
        <dbReference type="ChEBI" id="CHEBI:57379"/>
        <dbReference type="ChEBI" id="CHEBI:74151"/>
        <dbReference type="EC" id="2.3.1.225"/>
    </reaction>
</comment>
<feature type="compositionally biased region" description="Polar residues" evidence="12">
    <location>
        <begin position="116"/>
        <end position="126"/>
    </location>
</feature>
<dbReference type="GO" id="GO:0005783">
    <property type="term" value="C:endoplasmic reticulum"/>
    <property type="evidence" value="ECO:0007669"/>
    <property type="project" value="TreeGrafter"/>
</dbReference>
<evidence type="ECO:0000256" key="10">
    <source>
        <dbReference type="ARBA" id="ARBA00048048"/>
    </source>
</evidence>
<reference evidence="14" key="1">
    <citation type="journal article" date="2020" name="Stud. Mycol.">
        <title>101 Dothideomycetes genomes: a test case for predicting lifestyles and emergence of pathogens.</title>
        <authorList>
            <person name="Haridas S."/>
            <person name="Albert R."/>
            <person name="Binder M."/>
            <person name="Bloem J."/>
            <person name="Labutti K."/>
            <person name="Salamov A."/>
            <person name="Andreopoulos B."/>
            <person name="Baker S."/>
            <person name="Barry K."/>
            <person name="Bills G."/>
            <person name="Bluhm B."/>
            <person name="Cannon C."/>
            <person name="Castanera R."/>
            <person name="Culley D."/>
            <person name="Daum C."/>
            <person name="Ezra D."/>
            <person name="Gonzalez J."/>
            <person name="Henrissat B."/>
            <person name="Kuo A."/>
            <person name="Liang C."/>
            <person name="Lipzen A."/>
            <person name="Lutzoni F."/>
            <person name="Magnuson J."/>
            <person name="Mondo S."/>
            <person name="Nolan M."/>
            <person name="Ohm R."/>
            <person name="Pangilinan J."/>
            <person name="Park H.-J."/>
            <person name="Ramirez L."/>
            <person name="Alfaro M."/>
            <person name="Sun H."/>
            <person name="Tritt A."/>
            <person name="Yoshinaga Y."/>
            <person name="Zwiers L.-H."/>
            <person name="Turgeon B."/>
            <person name="Goodwin S."/>
            <person name="Spatafora J."/>
            <person name="Crous P."/>
            <person name="Grigoriev I."/>
        </authorList>
    </citation>
    <scope>NUCLEOTIDE SEQUENCE</scope>
    <source>
        <strain evidence="14">CBS 207.26</strain>
    </source>
</reference>